<evidence type="ECO:0000313" key="2">
    <source>
        <dbReference type="EMBL" id="CAF1442303.1"/>
    </source>
</evidence>
<comment type="caution">
    <text evidence="2">The sequence shown here is derived from an EMBL/GenBank/DDBJ whole genome shotgun (WGS) entry which is preliminary data.</text>
</comment>
<keyword evidence="1" id="KW-1133">Transmembrane helix</keyword>
<gene>
    <name evidence="2" type="ORF">OVA965_LOCUS34490</name>
    <name evidence="3" type="ORF">TMI583_LOCUS35414</name>
</gene>
<protein>
    <submittedName>
        <fullName evidence="2">Uncharacterized protein</fullName>
    </submittedName>
</protein>
<proteinExistence type="predicted"/>
<dbReference type="EMBL" id="CAJOBA010050819">
    <property type="protein sequence ID" value="CAF4238444.1"/>
    <property type="molecule type" value="Genomic_DNA"/>
</dbReference>
<feature type="transmembrane region" description="Helical" evidence="1">
    <location>
        <begin position="109"/>
        <end position="129"/>
    </location>
</feature>
<evidence type="ECO:0000313" key="3">
    <source>
        <dbReference type="EMBL" id="CAF4238444.1"/>
    </source>
</evidence>
<keyword evidence="1" id="KW-0472">Membrane</keyword>
<evidence type="ECO:0000256" key="1">
    <source>
        <dbReference type="SAM" id="Phobius"/>
    </source>
</evidence>
<feature type="transmembrane region" description="Helical" evidence="1">
    <location>
        <begin position="74"/>
        <end position="97"/>
    </location>
</feature>
<feature type="transmembrane region" description="Helical" evidence="1">
    <location>
        <begin position="45"/>
        <end position="67"/>
    </location>
</feature>
<accession>A0A8S2FEF3</accession>
<dbReference type="Proteomes" id="UP000677228">
    <property type="component" value="Unassembled WGS sequence"/>
</dbReference>
<organism evidence="2 4">
    <name type="scientific">Didymodactylos carnosus</name>
    <dbReference type="NCBI Taxonomy" id="1234261"/>
    <lineage>
        <taxon>Eukaryota</taxon>
        <taxon>Metazoa</taxon>
        <taxon>Spiralia</taxon>
        <taxon>Gnathifera</taxon>
        <taxon>Rotifera</taxon>
        <taxon>Eurotatoria</taxon>
        <taxon>Bdelloidea</taxon>
        <taxon>Philodinida</taxon>
        <taxon>Philodinidae</taxon>
        <taxon>Didymodactylos</taxon>
    </lineage>
</organism>
<keyword evidence="1" id="KW-0812">Transmembrane</keyword>
<dbReference type="AlphaFoldDB" id="A0A8S2FEF3"/>
<name>A0A8S2FEF3_9BILA</name>
<reference evidence="2" key="1">
    <citation type="submission" date="2021-02" db="EMBL/GenBank/DDBJ databases">
        <authorList>
            <person name="Nowell W R."/>
        </authorList>
    </citation>
    <scope>NUCLEOTIDE SEQUENCE</scope>
</reference>
<evidence type="ECO:0000313" key="4">
    <source>
        <dbReference type="Proteomes" id="UP000677228"/>
    </source>
</evidence>
<sequence>MDRNRVLLLIVLVLGVVTLLFTIVSIATSGWPGSLYRPHVYNTPAAALGVISVLLILASLVVTGLAIKTTSSIFSLLAIVVLFLASLFTLGTIISVYTGNSSKAYSYNLMTAAHVFLSIAAIIAAMTYGSHQNGTTT</sequence>
<dbReference type="Proteomes" id="UP000682733">
    <property type="component" value="Unassembled WGS sequence"/>
</dbReference>
<dbReference type="EMBL" id="CAJNOK010029002">
    <property type="protein sequence ID" value="CAF1442303.1"/>
    <property type="molecule type" value="Genomic_DNA"/>
</dbReference>